<comment type="caution">
    <text evidence="5">The sequence shown here is derived from an EMBL/GenBank/DDBJ whole genome shotgun (WGS) entry which is preliminary data.</text>
</comment>
<reference evidence="5 6" key="1">
    <citation type="submission" date="2013-01" db="EMBL/GenBank/DDBJ databases">
        <authorList>
            <person name="Fiebig A."/>
            <person name="Goeker M."/>
            <person name="Klenk H.-P.P."/>
        </authorList>
    </citation>
    <scope>NUCLEOTIDE SEQUENCE [LARGE SCALE GENOMIC DNA]</scope>
    <source>
        <strain evidence="5 6">DSM 24838</strain>
    </source>
</reference>
<dbReference type="NCBIfam" id="TIGR01730">
    <property type="entry name" value="RND_mfp"/>
    <property type="match status" value="1"/>
</dbReference>
<feature type="coiled-coil region" evidence="2">
    <location>
        <begin position="134"/>
        <end position="196"/>
    </location>
</feature>
<dbReference type="Gene3D" id="2.40.30.170">
    <property type="match status" value="1"/>
</dbReference>
<protein>
    <submittedName>
        <fullName evidence="5">RND family efflux transporter, MFP subunit</fullName>
    </submittedName>
</protein>
<dbReference type="Proteomes" id="UP000035100">
    <property type="component" value="Unassembled WGS sequence"/>
</dbReference>
<accession>A0A0D0QAK1</accession>
<evidence type="ECO:0000313" key="5">
    <source>
        <dbReference type="EMBL" id="KIQ69342.1"/>
    </source>
</evidence>
<dbReference type="Gene3D" id="1.10.287.470">
    <property type="entry name" value="Helix hairpin bin"/>
    <property type="match status" value="3"/>
</dbReference>
<dbReference type="Pfam" id="PF25954">
    <property type="entry name" value="Beta-barrel_RND_2"/>
    <property type="match status" value="1"/>
</dbReference>
<dbReference type="GO" id="GO:0015562">
    <property type="term" value="F:efflux transmembrane transporter activity"/>
    <property type="evidence" value="ECO:0007669"/>
    <property type="project" value="TreeGrafter"/>
</dbReference>
<evidence type="ECO:0000256" key="2">
    <source>
        <dbReference type="SAM" id="Coils"/>
    </source>
</evidence>
<dbReference type="Gene3D" id="2.40.50.100">
    <property type="match status" value="2"/>
</dbReference>
<keyword evidence="6" id="KW-1185">Reference proteome</keyword>
<sequence length="463" mass="48114">MRILPILIAILVSGFLYLLVIERDRLWELVGRPGAAGGAETGPEAPAAMAAAASEAPEEDGAEAGAIRVVAITSQAQPVDSAVVLRGRTEAARQVEVRSETSGQVVSDPLRKGAFVEAGETLCVLDPGTRDSALLEAQARLTEAQARLPEAEARIPAARAALAEATARRSEGAARVAEAQARLREAEINLNAQRRLSEGGYAADTQVANAEAAFESAQAGVTAAEAAIDGIESQISSAEAGIEGAIAAVEGVRAGIQSAEAALASAEAEIDRLTITAPFSGLLESDTAELGALLQPGGACATIIQLDPIKLVGFVPELEVARIETGARAGARLASGREVAGEVTFLSRSSDETTRTFRLEVSVPNADMSIRDGETAEILVEAEGREAHLLPQSALTLDDEGQLGIRAVGADSRVQFLPVTLIRDTVDGVWVGDLPEQVDVIVVGQEYVVEGVAVDPTWREAAE</sequence>
<feature type="coiled-coil region" evidence="2">
    <location>
        <begin position="249"/>
        <end position="276"/>
    </location>
</feature>
<feature type="domain" description="CusB-like beta-barrel" evidence="4">
    <location>
        <begin position="315"/>
        <end position="382"/>
    </location>
</feature>
<proteinExistence type="inferred from homology"/>
<dbReference type="SUPFAM" id="SSF111369">
    <property type="entry name" value="HlyD-like secretion proteins"/>
    <property type="match status" value="2"/>
</dbReference>
<name>A0A0D0QAK1_9RHOB</name>
<gene>
    <name evidence="5" type="ORF">Wenmar_01704</name>
</gene>
<dbReference type="InterPro" id="IPR058792">
    <property type="entry name" value="Beta-barrel_RND_2"/>
</dbReference>
<dbReference type="PANTHER" id="PTHR30469">
    <property type="entry name" value="MULTIDRUG RESISTANCE PROTEIN MDTA"/>
    <property type="match status" value="1"/>
</dbReference>
<dbReference type="AlphaFoldDB" id="A0A0D0QAK1"/>
<dbReference type="eggNOG" id="COG0845">
    <property type="taxonomic scope" value="Bacteria"/>
</dbReference>
<dbReference type="PANTHER" id="PTHR30469:SF29">
    <property type="entry name" value="BLR2860 PROTEIN"/>
    <property type="match status" value="1"/>
</dbReference>
<dbReference type="PATRIC" id="fig|1123501.6.peg.1795"/>
<dbReference type="EMBL" id="AONG01000009">
    <property type="protein sequence ID" value="KIQ69342.1"/>
    <property type="molecule type" value="Genomic_DNA"/>
</dbReference>
<evidence type="ECO:0000313" key="6">
    <source>
        <dbReference type="Proteomes" id="UP000035100"/>
    </source>
</evidence>
<dbReference type="InterPro" id="IPR006143">
    <property type="entry name" value="RND_pump_MFP"/>
</dbReference>
<dbReference type="Pfam" id="PF25917">
    <property type="entry name" value="BSH_RND"/>
    <property type="match status" value="1"/>
</dbReference>
<comment type="similarity">
    <text evidence="1">Belongs to the membrane fusion protein (MFP) (TC 8.A.1) family.</text>
</comment>
<dbReference type="OrthoDB" id="9806939at2"/>
<organism evidence="5 6">
    <name type="scientific">Wenxinia marina DSM 24838</name>
    <dbReference type="NCBI Taxonomy" id="1123501"/>
    <lineage>
        <taxon>Bacteria</taxon>
        <taxon>Pseudomonadati</taxon>
        <taxon>Pseudomonadota</taxon>
        <taxon>Alphaproteobacteria</taxon>
        <taxon>Rhodobacterales</taxon>
        <taxon>Roseobacteraceae</taxon>
        <taxon>Wenxinia</taxon>
    </lineage>
</organism>
<dbReference type="RefSeq" id="WP_047772229.1">
    <property type="nucleotide sequence ID" value="NZ_KN848372.1"/>
</dbReference>
<dbReference type="STRING" id="1123501.Wenmar_01704"/>
<evidence type="ECO:0000259" key="3">
    <source>
        <dbReference type="Pfam" id="PF25917"/>
    </source>
</evidence>
<dbReference type="InterPro" id="IPR058625">
    <property type="entry name" value="MdtA-like_BSH"/>
</dbReference>
<evidence type="ECO:0000259" key="4">
    <source>
        <dbReference type="Pfam" id="PF25954"/>
    </source>
</evidence>
<dbReference type="GO" id="GO:1990281">
    <property type="term" value="C:efflux pump complex"/>
    <property type="evidence" value="ECO:0007669"/>
    <property type="project" value="TreeGrafter"/>
</dbReference>
<keyword evidence="2" id="KW-0175">Coiled coil</keyword>
<feature type="domain" description="Multidrug resistance protein MdtA-like barrel-sandwich hybrid" evidence="3">
    <location>
        <begin position="93"/>
        <end position="303"/>
    </location>
</feature>
<evidence type="ECO:0000256" key="1">
    <source>
        <dbReference type="ARBA" id="ARBA00009477"/>
    </source>
</evidence>
<dbReference type="Gene3D" id="2.40.420.20">
    <property type="match status" value="1"/>
</dbReference>